<organism evidence="2 3">
    <name type="scientific">Clonostachys chloroleuca</name>
    <dbReference type="NCBI Taxonomy" id="1926264"/>
    <lineage>
        <taxon>Eukaryota</taxon>
        <taxon>Fungi</taxon>
        <taxon>Dikarya</taxon>
        <taxon>Ascomycota</taxon>
        <taxon>Pezizomycotina</taxon>
        <taxon>Sordariomycetes</taxon>
        <taxon>Hypocreomycetidae</taxon>
        <taxon>Hypocreales</taxon>
        <taxon>Bionectriaceae</taxon>
        <taxon>Clonostachys</taxon>
    </lineage>
</organism>
<dbReference type="Proteomes" id="UP001160390">
    <property type="component" value="Unassembled WGS sequence"/>
</dbReference>
<evidence type="ECO:0000256" key="1">
    <source>
        <dbReference type="SAM" id="MobiDB-lite"/>
    </source>
</evidence>
<feature type="compositionally biased region" description="Polar residues" evidence="1">
    <location>
        <begin position="16"/>
        <end position="28"/>
    </location>
</feature>
<sequence>MAPQRTMRLKVDNKQHSAGSQPLGQPSRSQHRVVEVVEAHPDARKVEARELGTGEQRRRLLVLGDEVAQVGLALRTLYTRGLDRPLVMTWHYISQSWFRRRRRRCIRLPGPREPKYPLVSTVSSCFHDLKTHVGEEPSPAGVVEDSPAGPHGDEIFVPPQLLLQHRQGLSELLVIVGAKFTSRACSVSNQVIRSGQKRGWAYSK</sequence>
<evidence type="ECO:0000313" key="2">
    <source>
        <dbReference type="EMBL" id="CAI6086862.1"/>
    </source>
</evidence>
<name>A0AA35PX77_9HYPO</name>
<keyword evidence="3" id="KW-1185">Reference proteome</keyword>
<gene>
    <name evidence="2" type="ORF">CCHLO57077_00009856</name>
</gene>
<dbReference type="AlphaFoldDB" id="A0AA35PX77"/>
<dbReference type="EMBL" id="CABFNP030000789">
    <property type="protein sequence ID" value="CAI6086862.1"/>
    <property type="molecule type" value="Genomic_DNA"/>
</dbReference>
<feature type="region of interest" description="Disordered" evidence="1">
    <location>
        <begin position="1"/>
        <end position="30"/>
    </location>
</feature>
<comment type="caution">
    <text evidence="2">The sequence shown here is derived from an EMBL/GenBank/DDBJ whole genome shotgun (WGS) entry which is preliminary data.</text>
</comment>
<protein>
    <submittedName>
        <fullName evidence="2">Uncharacterized protein</fullName>
    </submittedName>
</protein>
<reference evidence="2" key="1">
    <citation type="submission" date="2023-01" db="EMBL/GenBank/DDBJ databases">
        <authorList>
            <person name="Piombo E."/>
        </authorList>
    </citation>
    <scope>NUCLEOTIDE SEQUENCE</scope>
</reference>
<accession>A0AA35PX77</accession>
<proteinExistence type="predicted"/>
<evidence type="ECO:0000313" key="3">
    <source>
        <dbReference type="Proteomes" id="UP001160390"/>
    </source>
</evidence>